<protein>
    <recommendedName>
        <fullName evidence="2">HD-GYP domain-containing protein</fullName>
    </recommendedName>
</protein>
<reference evidence="3 4" key="1">
    <citation type="submission" date="2013-11" db="EMBL/GenBank/DDBJ databases">
        <title>Complete genome sequence of Clostridum sp. M2/40.</title>
        <authorList>
            <person name="Wibberg D."/>
            <person name="Puehler A."/>
            <person name="Schlueter A."/>
        </authorList>
    </citation>
    <scope>NUCLEOTIDE SEQUENCE [LARGE SCALE GENOMIC DNA]</scope>
    <source>
        <strain evidence="4">M2/40</strain>
    </source>
</reference>
<dbReference type="InterPro" id="IPR037522">
    <property type="entry name" value="HD_GYP_dom"/>
</dbReference>
<keyword evidence="1" id="KW-0378">Hydrolase</keyword>
<dbReference type="EMBL" id="HG917868">
    <property type="protein sequence ID" value="CDM69694.1"/>
    <property type="molecule type" value="Genomic_DNA"/>
</dbReference>
<gene>
    <name evidence="3" type="ORF">CM240_2570</name>
</gene>
<dbReference type="PANTHER" id="PTHR45228">
    <property type="entry name" value="CYCLIC DI-GMP PHOSPHODIESTERASE TM_0186-RELATED"/>
    <property type="match status" value="1"/>
</dbReference>
<dbReference type="GO" id="GO:0004112">
    <property type="term" value="F:cyclic-nucleotide phosphodiesterase activity"/>
    <property type="evidence" value="ECO:0007669"/>
    <property type="project" value="UniProtKB-ARBA"/>
</dbReference>
<dbReference type="FunFam" id="1.10.3210.10:FF:000018">
    <property type="entry name" value="Two-component system response regulator"/>
    <property type="match status" value="1"/>
</dbReference>
<sequence>MDKYGVRIKELEKKNNILLTAEENIWKVLIVNIDEKNVEKVKNSLESYTYQGKRIKVIEAKSHKEAKYILIKNRDILISVIGLQNNIEAGKDLISFVRGSLENNLMRILTLISDEVNLTFDEIKDMNINGIKNINNISYDEIILTIAAEINNFYDKYLLSYSKMGLEKIIESSGKVFEFGEIKEFTSMMLVQLFSILDFNNRGVIDSNSAIVASSLDEDYIILAAAGRLKDTVGLSIKKALDEEQFSIVYKGISSESSQYENDTLVLYFKNDFGVKTILYVENLKGLTDLDIYLGNTFCRNVSVAYDNIYLNNEIDRTQKEIIYTLGEISETRSNETGHHVKRVAEYSKLLTLKYGLTKRDAEIIELASPMHDLGKLAIPDIILNKPGKLTFEEFKVMKTHAEIGYEMLKNSNDILMKTAAIIALEHHEKYDGTGYPYGKKGEEIHIAGRITAIADVFDALGSERVYKKAWPLEDILELFRKERGKHFDPVLVDLFLDNLDEFLEIRDKYKEIYPEDIQR</sequence>
<dbReference type="Pfam" id="PF11849">
    <property type="entry name" value="DUF3369"/>
    <property type="match status" value="1"/>
</dbReference>
<accession>W6S1E1</accession>
<dbReference type="InterPro" id="IPR003607">
    <property type="entry name" value="HD/PDEase_dom"/>
</dbReference>
<organism evidence="3 4">
    <name type="scientific">Clostridium bornimense</name>
    <dbReference type="NCBI Taxonomy" id="1216932"/>
    <lineage>
        <taxon>Bacteria</taxon>
        <taxon>Bacillati</taxon>
        <taxon>Bacillota</taxon>
        <taxon>Clostridia</taxon>
        <taxon>Eubacteriales</taxon>
        <taxon>Clostridiaceae</taxon>
        <taxon>Clostridium</taxon>
    </lineage>
</organism>
<dbReference type="OrthoDB" id="9804747at2"/>
<dbReference type="AlphaFoldDB" id="W6S1E1"/>
<dbReference type="KEGG" id="clt:CM240_2570"/>
<dbReference type="SUPFAM" id="SSF109604">
    <property type="entry name" value="HD-domain/PDEase-like"/>
    <property type="match status" value="1"/>
</dbReference>
<keyword evidence="4" id="KW-1185">Reference proteome</keyword>
<dbReference type="InterPro" id="IPR052020">
    <property type="entry name" value="Cyclic_di-GMP/3'3'-cGAMP_PDE"/>
</dbReference>
<dbReference type="PANTHER" id="PTHR45228:SF9">
    <property type="entry name" value="3'3'-CGAMP-SPECIFIC PHOSPHODIESTERASE 2"/>
    <property type="match status" value="1"/>
</dbReference>
<evidence type="ECO:0000313" key="3">
    <source>
        <dbReference type="EMBL" id="CDM69694.1"/>
    </source>
</evidence>
<evidence type="ECO:0000313" key="4">
    <source>
        <dbReference type="Proteomes" id="UP000019426"/>
    </source>
</evidence>
<dbReference type="Gene3D" id="1.10.3210.10">
    <property type="entry name" value="Hypothetical protein af1432"/>
    <property type="match status" value="1"/>
</dbReference>
<dbReference type="CDD" id="cd00077">
    <property type="entry name" value="HDc"/>
    <property type="match status" value="1"/>
</dbReference>
<name>W6S1E1_9CLOT</name>
<dbReference type="Proteomes" id="UP000019426">
    <property type="component" value="Chromosome M2/40_rep1"/>
</dbReference>
<proteinExistence type="predicted"/>
<dbReference type="PROSITE" id="PS51832">
    <property type="entry name" value="HD_GYP"/>
    <property type="match status" value="1"/>
</dbReference>
<dbReference type="PATRIC" id="fig|1216932.3.peg.2537"/>
<evidence type="ECO:0000256" key="1">
    <source>
        <dbReference type="ARBA" id="ARBA00022801"/>
    </source>
</evidence>
<dbReference type="RefSeq" id="WP_051483831.1">
    <property type="nucleotide sequence ID" value="NZ_HG917868.1"/>
</dbReference>
<dbReference type="STRING" id="1216932.CM240_2570"/>
<evidence type="ECO:0000259" key="2">
    <source>
        <dbReference type="PROSITE" id="PS51832"/>
    </source>
</evidence>
<dbReference type="GO" id="GO:0009214">
    <property type="term" value="P:cyclic nucleotide catabolic process"/>
    <property type="evidence" value="ECO:0007669"/>
    <property type="project" value="UniProtKB-ARBA"/>
</dbReference>
<dbReference type="Pfam" id="PF13487">
    <property type="entry name" value="HD_5"/>
    <property type="match status" value="1"/>
</dbReference>
<dbReference type="InterPro" id="IPR021800">
    <property type="entry name" value="DUF3369"/>
</dbReference>
<feature type="domain" description="HD-GYP" evidence="2">
    <location>
        <begin position="315"/>
        <end position="512"/>
    </location>
</feature>
<dbReference type="SMART" id="SM00471">
    <property type="entry name" value="HDc"/>
    <property type="match status" value="1"/>
</dbReference>
<dbReference type="eggNOG" id="COG3437">
    <property type="taxonomic scope" value="Bacteria"/>
</dbReference>
<dbReference type="HOGENOM" id="CLU_000445_92_10_9"/>